<sequence>MALEMPRLPLQQLATLAICRFAEAVVLTSIVPYLPDMVEYVGVPKSDVPKWVGFTYTVTATCAGSVGLLWGIISDFAGRKRIIILELTLMMAFTLLFGLSQHLVLLVMSRGLLGLVDGNIGIMRTMIAEMVPEKHLQPYALSILSTAWTLGSGFGPALGGSLAHPAEQYPKVFGWVGILKVFPFALPNIASSCFLAVAVTAASTFLHEGPAGQNTSHNHAPRLGRLLSSVCKRKTDTQADTVNERTTLLGERGEGHESEWSIPSWQDIVFSQPALIMFTSGVVSMHVMAFNSLFPVLLHYPAQPLQGNPDVQLPFKFSDPREIGLLYTLVTTPGMFVQLIVFPWATRRYGILQCLRLASSFFPILYLLVPLVSLIPQPLGNAAVCLFLFLKAAGSTFAFQCCMILLNQEAAALGILGALNGMSASISAFGRSLGPALMGIVFSFGVKRGYMVVPWWALAGFAALSSIPVAWMTESEVPQPETNPCDEERRIDDEERVGSRDQGHTRRPLLL</sequence>
<dbReference type="GO" id="GO:0022857">
    <property type="term" value="F:transmembrane transporter activity"/>
    <property type="evidence" value="ECO:0007669"/>
    <property type="project" value="InterPro"/>
</dbReference>
<feature type="transmembrane region" description="Helical" evidence="7">
    <location>
        <begin position="274"/>
        <end position="298"/>
    </location>
</feature>
<evidence type="ECO:0000256" key="1">
    <source>
        <dbReference type="ARBA" id="ARBA00004141"/>
    </source>
</evidence>
<keyword evidence="4 7" id="KW-1133">Transmembrane helix</keyword>
<protein>
    <submittedName>
        <fullName evidence="9">Permease of the major facilitator superfamily</fullName>
    </submittedName>
</protein>
<evidence type="ECO:0000313" key="10">
    <source>
        <dbReference type="Proteomes" id="UP000327118"/>
    </source>
</evidence>
<dbReference type="Pfam" id="PF07690">
    <property type="entry name" value="MFS_1"/>
    <property type="match status" value="1"/>
</dbReference>
<evidence type="ECO:0000259" key="8">
    <source>
        <dbReference type="PROSITE" id="PS50850"/>
    </source>
</evidence>
<feature type="transmembrane region" description="Helical" evidence="7">
    <location>
        <begin position="323"/>
        <end position="345"/>
    </location>
</feature>
<accession>A0A5N6YVL7</accession>
<comment type="subcellular location">
    <subcellularLocation>
        <location evidence="1">Membrane</location>
        <topology evidence="1">Multi-pass membrane protein</topology>
    </subcellularLocation>
</comment>
<dbReference type="InterPro" id="IPR011701">
    <property type="entry name" value="MFS"/>
</dbReference>
<proteinExistence type="predicted"/>
<evidence type="ECO:0000256" key="4">
    <source>
        <dbReference type="ARBA" id="ARBA00022989"/>
    </source>
</evidence>
<evidence type="ECO:0000256" key="3">
    <source>
        <dbReference type="ARBA" id="ARBA00022692"/>
    </source>
</evidence>
<dbReference type="InterPro" id="IPR036259">
    <property type="entry name" value="MFS_trans_sf"/>
</dbReference>
<dbReference type="EMBL" id="ML739301">
    <property type="protein sequence ID" value="KAE8349487.1"/>
    <property type="molecule type" value="Genomic_DNA"/>
</dbReference>
<keyword evidence="5 7" id="KW-0472">Membrane</keyword>
<evidence type="ECO:0000256" key="5">
    <source>
        <dbReference type="ARBA" id="ARBA00023136"/>
    </source>
</evidence>
<feature type="compositionally biased region" description="Basic and acidic residues" evidence="6">
    <location>
        <begin position="486"/>
        <end position="504"/>
    </location>
</feature>
<feature type="domain" description="Major facilitator superfamily (MFS) profile" evidence="8">
    <location>
        <begin position="12"/>
        <end position="477"/>
    </location>
</feature>
<dbReference type="PANTHER" id="PTHR23504">
    <property type="entry name" value="MAJOR FACILITATOR SUPERFAMILY DOMAIN-CONTAINING PROTEIN 10"/>
    <property type="match status" value="1"/>
</dbReference>
<feature type="transmembrane region" description="Helical" evidence="7">
    <location>
        <begin position="413"/>
        <end position="433"/>
    </location>
</feature>
<feature type="transmembrane region" description="Helical" evidence="7">
    <location>
        <begin position="381"/>
        <end position="406"/>
    </location>
</feature>
<feature type="transmembrane region" description="Helical" evidence="7">
    <location>
        <begin position="184"/>
        <end position="206"/>
    </location>
</feature>
<feature type="transmembrane region" description="Helical" evidence="7">
    <location>
        <begin position="82"/>
        <end position="99"/>
    </location>
</feature>
<feature type="transmembrane region" description="Helical" evidence="7">
    <location>
        <begin position="453"/>
        <end position="471"/>
    </location>
</feature>
<evidence type="ECO:0000256" key="6">
    <source>
        <dbReference type="SAM" id="MobiDB-lite"/>
    </source>
</evidence>
<dbReference type="AlphaFoldDB" id="A0A5N6YVL7"/>
<feature type="transmembrane region" description="Helical" evidence="7">
    <location>
        <begin position="48"/>
        <end position="70"/>
    </location>
</feature>
<dbReference type="Gene3D" id="1.20.1250.20">
    <property type="entry name" value="MFS general substrate transporter like domains"/>
    <property type="match status" value="1"/>
</dbReference>
<feature type="region of interest" description="Disordered" evidence="6">
    <location>
        <begin position="475"/>
        <end position="511"/>
    </location>
</feature>
<dbReference type="Proteomes" id="UP000327118">
    <property type="component" value="Unassembled WGS sequence"/>
</dbReference>
<dbReference type="PROSITE" id="PS50850">
    <property type="entry name" value="MFS"/>
    <property type="match status" value="1"/>
</dbReference>
<dbReference type="OrthoDB" id="10262656at2759"/>
<keyword evidence="3 7" id="KW-0812">Transmembrane</keyword>
<gene>
    <name evidence="9" type="ORF">BDV28DRAFT_151836</name>
</gene>
<dbReference type="GO" id="GO:0016020">
    <property type="term" value="C:membrane"/>
    <property type="evidence" value="ECO:0007669"/>
    <property type="project" value="UniProtKB-SubCell"/>
</dbReference>
<feature type="transmembrane region" description="Helical" evidence="7">
    <location>
        <begin position="357"/>
        <end position="375"/>
    </location>
</feature>
<name>A0A5N6YVL7_9EURO</name>
<dbReference type="InterPro" id="IPR020846">
    <property type="entry name" value="MFS_dom"/>
</dbReference>
<reference evidence="10" key="1">
    <citation type="submission" date="2019-04" db="EMBL/GenBank/DDBJ databases">
        <title>Friends and foes A comparative genomics studyof 23 Aspergillus species from section Flavi.</title>
        <authorList>
            <consortium name="DOE Joint Genome Institute"/>
            <person name="Kjaerbolling I."/>
            <person name="Vesth T."/>
            <person name="Frisvad J.C."/>
            <person name="Nybo J.L."/>
            <person name="Theobald S."/>
            <person name="Kildgaard S."/>
            <person name="Isbrandt T."/>
            <person name="Kuo A."/>
            <person name="Sato A."/>
            <person name="Lyhne E.K."/>
            <person name="Kogle M.E."/>
            <person name="Wiebenga A."/>
            <person name="Kun R.S."/>
            <person name="Lubbers R.J."/>
            <person name="Makela M.R."/>
            <person name="Barry K."/>
            <person name="Chovatia M."/>
            <person name="Clum A."/>
            <person name="Daum C."/>
            <person name="Haridas S."/>
            <person name="He G."/>
            <person name="LaButti K."/>
            <person name="Lipzen A."/>
            <person name="Mondo S."/>
            <person name="Riley R."/>
            <person name="Salamov A."/>
            <person name="Simmons B.A."/>
            <person name="Magnuson J.K."/>
            <person name="Henrissat B."/>
            <person name="Mortensen U.H."/>
            <person name="Larsen T.O."/>
            <person name="Devries R.P."/>
            <person name="Grigoriev I.V."/>
            <person name="Machida M."/>
            <person name="Baker S.E."/>
            <person name="Andersen M.R."/>
        </authorList>
    </citation>
    <scope>NUCLEOTIDE SEQUENCE [LARGE SCALE GENOMIC DNA]</scope>
    <source>
        <strain evidence="10">CBS 553.77</strain>
    </source>
</reference>
<dbReference type="SUPFAM" id="SSF103473">
    <property type="entry name" value="MFS general substrate transporter"/>
    <property type="match status" value="1"/>
</dbReference>
<evidence type="ECO:0000256" key="2">
    <source>
        <dbReference type="ARBA" id="ARBA00022448"/>
    </source>
</evidence>
<evidence type="ECO:0000313" key="9">
    <source>
        <dbReference type="EMBL" id="KAE8349487.1"/>
    </source>
</evidence>
<dbReference type="PANTHER" id="PTHR23504:SF8">
    <property type="entry name" value="TRANSPORTER, PUTATIVE (AFU_ORTHOLOGUE AFUA_1G03730)-RELATED"/>
    <property type="match status" value="1"/>
</dbReference>
<evidence type="ECO:0000256" key="7">
    <source>
        <dbReference type="SAM" id="Phobius"/>
    </source>
</evidence>
<keyword evidence="10" id="KW-1185">Reference proteome</keyword>
<keyword evidence="2" id="KW-0813">Transport</keyword>
<organism evidence="9 10">
    <name type="scientific">Aspergillus coremiiformis</name>
    <dbReference type="NCBI Taxonomy" id="138285"/>
    <lineage>
        <taxon>Eukaryota</taxon>
        <taxon>Fungi</taxon>
        <taxon>Dikarya</taxon>
        <taxon>Ascomycota</taxon>
        <taxon>Pezizomycotina</taxon>
        <taxon>Eurotiomycetes</taxon>
        <taxon>Eurotiomycetidae</taxon>
        <taxon>Eurotiales</taxon>
        <taxon>Aspergillaceae</taxon>
        <taxon>Aspergillus</taxon>
        <taxon>Aspergillus subgen. Circumdati</taxon>
    </lineage>
</organism>